<evidence type="ECO:0008006" key="3">
    <source>
        <dbReference type="Google" id="ProtNLM"/>
    </source>
</evidence>
<evidence type="ECO:0000313" key="1">
    <source>
        <dbReference type="EMBL" id="RPE13868.1"/>
    </source>
</evidence>
<keyword evidence="2" id="KW-1185">Reference proteome</keyword>
<dbReference type="InterPro" id="IPR036249">
    <property type="entry name" value="Thioredoxin-like_sf"/>
</dbReference>
<proteinExistence type="predicted"/>
<dbReference type="Gene3D" id="3.40.30.10">
    <property type="entry name" value="Glutaredoxin"/>
    <property type="match status" value="1"/>
</dbReference>
<dbReference type="Proteomes" id="UP000278351">
    <property type="component" value="Unassembled WGS sequence"/>
</dbReference>
<sequence length="150" mass="16447">MGQNGPKVVKGKLELKQLSNDSAFAWFYTGVNKYDVNANMVNYIKTNKDKIKLVALVNTADEASRKLLPAFYKVMILASVPEENIQMFGVDASGDTGNPAADGFKVKKYPTILVLQDGKEEGRISGGAKESVEQDIAQILMKMNAKKKSE</sequence>
<protein>
    <recommendedName>
        <fullName evidence="3">Thioredoxin domain-containing protein</fullName>
    </recommendedName>
</protein>
<gene>
    <name evidence="1" type="ORF">EGT74_10250</name>
</gene>
<dbReference type="SUPFAM" id="SSF52833">
    <property type="entry name" value="Thioredoxin-like"/>
    <property type="match status" value="1"/>
</dbReference>
<comment type="caution">
    <text evidence="1">The sequence shown here is derived from an EMBL/GenBank/DDBJ whole genome shotgun (WGS) entry which is preliminary data.</text>
</comment>
<name>A0A3N4Q0W7_9BACT</name>
<reference evidence="1 2" key="1">
    <citation type="submission" date="2018-11" db="EMBL/GenBank/DDBJ databases">
        <title>Chitinophaga lutea sp.nov., isolate from arsenic contaminated soil.</title>
        <authorList>
            <person name="Zong Y."/>
        </authorList>
    </citation>
    <scope>NUCLEOTIDE SEQUENCE [LARGE SCALE GENOMIC DNA]</scope>
    <source>
        <strain evidence="1 2">ZY74</strain>
    </source>
</reference>
<accession>A0A3N4Q0W7</accession>
<dbReference type="AlphaFoldDB" id="A0A3N4Q0W7"/>
<evidence type="ECO:0000313" key="2">
    <source>
        <dbReference type="Proteomes" id="UP000278351"/>
    </source>
</evidence>
<organism evidence="1 2">
    <name type="scientific">Chitinophaga lutea</name>
    <dbReference type="NCBI Taxonomy" id="2488634"/>
    <lineage>
        <taxon>Bacteria</taxon>
        <taxon>Pseudomonadati</taxon>
        <taxon>Bacteroidota</taxon>
        <taxon>Chitinophagia</taxon>
        <taxon>Chitinophagales</taxon>
        <taxon>Chitinophagaceae</taxon>
        <taxon>Chitinophaga</taxon>
    </lineage>
</organism>
<dbReference type="EMBL" id="RPDH01000001">
    <property type="protein sequence ID" value="RPE13868.1"/>
    <property type="molecule type" value="Genomic_DNA"/>
</dbReference>